<evidence type="ECO:0000313" key="4">
    <source>
        <dbReference type="Proteomes" id="UP000070544"/>
    </source>
</evidence>
<evidence type="ECO:0000256" key="1">
    <source>
        <dbReference type="SAM" id="MobiDB-lite"/>
    </source>
</evidence>
<keyword evidence="2" id="KW-1133">Transmembrane helix</keyword>
<dbReference type="OrthoDB" id="2109564at2759"/>
<dbReference type="EMBL" id="KQ965741">
    <property type="protein sequence ID" value="KXS18702.1"/>
    <property type="molecule type" value="Genomic_DNA"/>
</dbReference>
<dbReference type="Proteomes" id="UP000070544">
    <property type="component" value="Unassembled WGS sequence"/>
</dbReference>
<evidence type="ECO:0000256" key="2">
    <source>
        <dbReference type="SAM" id="Phobius"/>
    </source>
</evidence>
<gene>
    <name evidence="3" type="ORF">M427DRAFT_67704</name>
</gene>
<organism evidence="3 4">
    <name type="scientific">Gonapodya prolifera (strain JEL478)</name>
    <name type="common">Monoblepharis prolifera</name>
    <dbReference type="NCBI Taxonomy" id="1344416"/>
    <lineage>
        <taxon>Eukaryota</taxon>
        <taxon>Fungi</taxon>
        <taxon>Fungi incertae sedis</taxon>
        <taxon>Chytridiomycota</taxon>
        <taxon>Chytridiomycota incertae sedis</taxon>
        <taxon>Monoblepharidomycetes</taxon>
        <taxon>Monoblepharidales</taxon>
        <taxon>Gonapodyaceae</taxon>
        <taxon>Gonapodya</taxon>
    </lineage>
</organism>
<keyword evidence="4" id="KW-1185">Reference proteome</keyword>
<feature type="transmembrane region" description="Helical" evidence="2">
    <location>
        <begin position="156"/>
        <end position="177"/>
    </location>
</feature>
<proteinExistence type="predicted"/>
<feature type="transmembrane region" description="Helical" evidence="2">
    <location>
        <begin position="12"/>
        <end position="40"/>
    </location>
</feature>
<feature type="transmembrane region" description="Helical" evidence="2">
    <location>
        <begin position="110"/>
        <end position="129"/>
    </location>
</feature>
<dbReference type="AlphaFoldDB" id="A0A139APP9"/>
<accession>A0A139APP9</accession>
<evidence type="ECO:0000313" key="3">
    <source>
        <dbReference type="EMBL" id="KXS18702.1"/>
    </source>
</evidence>
<dbReference type="OMA" id="IAGMCEE"/>
<feature type="region of interest" description="Disordered" evidence="1">
    <location>
        <begin position="61"/>
        <end position="100"/>
    </location>
</feature>
<reference evidence="3 4" key="1">
    <citation type="journal article" date="2015" name="Genome Biol. Evol.">
        <title>Phylogenomic analyses indicate that early fungi evolved digesting cell walls of algal ancestors of land plants.</title>
        <authorList>
            <person name="Chang Y."/>
            <person name="Wang S."/>
            <person name="Sekimoto S."/>
            <person name="Aerts A.L."/>
            <person name="Choi C."/>
            <person name="Clum A."/>
            <person name="LaButti K.M."/>
            <person name="Lindquist E.A."/>
            <person name="Yee Ngan C."/>
            <person name="Ohm R.A."/>
            <person name="Salamov A.A."/>
            <person name="Grigoriev I.V."/>
            <person name="Spatafora J.W."/>
            <person name="Berbee M.L."/>
        </authorList>
    </citation>
    <scope>NUCLEOTIDE SEQUENCE [LARGE SCALE GENOMIC DNA]</scope>
    <source>
        <strain evidence="3 4">JEL478</strain>
    </source>
</reference>
<feature type="transmembrane region" description="Helical" evidence="2">
    <location>
        <begin position="189"/>
        <end position="210"/>
    </location>
</feature>
<protein>
    <submittedName>
        <fullName evidence="3">Uncharacterized protein</fullName>
    </submittedName>
</protein>
<keyword evidence="2" id="KW-0812">Transmembrane</keyword>
<sequence>MFFYDGGDRLRAIWIPVFAHLLVWTACLFLEYFIAGWDAWTESVESPRRRGDSILRYETARSAARGPQSTGPRESLDERSRLLSGDEGPDTERISPQTDRLRRAAQAARTTFLMLLSAVVFVSLPIAGMCEEPTLPNLPPKCRKCIVNGITDATPILVWTFFGLSGVWVVLELFSSASSRAGTSLMRALMGLIVGPVAIAIWATGIVRWADLKAMEGRCG</sequence>
<keyword evidence="2" id="KW-0472">Membrane</keyword>
<name>A0A139APP9_GONPJ</name>